<evidence type="ECO:0000313" key="1">
    <source>
        <dbReference type="EMBL" id="GBB92047.1"/>
    </source>
</evidence>
<proteinExistence type="predicted"/>
<dbReference type="EMBL" id="BEXD01001067">
    <property type="protein sequence ID" value="GBB92047.1"/>
    <property type="molecule type" value="Genomic_DNA"/>
</dbReference>
<sequence>MGEQITSTKSIDQNPFRSGRPFPWKRRVTLNCISSNWKIELLPSHNKVIILIQSPKKHIHDTVKSSSC</sequence>
<reference evidence="1 2" key="1">
    <citation type="submission" date="2017-11" db="EMBL/GenBank/DDBJ databases">
        <title>The genome of Rhizophagus clarus HR1 reveals common genetic basis of auxotrophy among arbuscular mycorrhizal fungi.</title>
        <authorList>
            <person name="Kobayashi Y."/>
        </authorList>
    </citation>
    <scope>NUCLEOTIDE SEQUENCE [LARGE SCALE GENOMIC DNA]</scope>
    <source>
        <strain evidence="1 2">HR1</strain>
    </source>
</reference>
<gene>
    <name evidence="1" type="ORF">RclHR1_19590003</name>
</gene>
<protein>
    <submittedName>
        <fullName evidence="1">Uncharacterized protein</fullName>
    </submittedName>
</protein>
<dbReference type="Proteomes" id="UP000247702">
    <property type="component" value="Unassembled WGS sequence"/>
</dbReference>
<name>A0A2Z6QPT5_9GLOM</name>
<comment type="caution">
    <text evidence="1">The sequence shown here is derived from an EMBL/GenBank/DDBJ whole genome shotgun (WGS) entry which is preliminary data.</text>
</comment>
<organism evidence="1 2">
    <name type="scientific">Rhizophagus clarus</name>
    <dbReference type="NCBI Taxonomy" id="94130"/>
    <lineage>
        <taxon>Eukaryota</taxon>
        <taxon>Fungi</taxon>
        <taxon>Fungi incertae sedis</taxon>
        <taxon>Mucoromycota</taxon>
        <taxon>Glomeromycotina</taxon>
        <taxon>Glomeromycetes</taxon>
        <taxon>Glomerales</taxon>
        <taxon>Glomeraceae</taxon>
        <taxon>Rhizophagus</taxon>
    </lineage>
</organism>
<accession>A0A2Z6QPT5</accession>
<keyword evidence="2" id="KW-1185">Reference proteome</keyword>
<evidence type="ECO:0000313" key="2">
    <source>
        <dbReference type="Proteomes" id="UP000247702"/>
    </source>
</evidence>
<dbReference type="AlphaFoldDB" id="A0A2Z6QPT5"/>